<dbReference type="Proteomes" id="UP000546173">
    <property type="component" value="Unassembled WGS sequence"/>
</dbReference>
<sequence length="242" mass="26150">MTRRIRLGVLTPSSNTALEPLTQALIASLPEVSVHFSRFSVTQIALSADALGQFQRERILDAARLLADAHVDVIGWSGTSAGWLGFETDVALCQAITEATAIPATTSVLALNKALQRFGIRRLGLVSPYLANVQARIVANYAALGIDASAESHLSLQDNFSFAEVDEATLDRQVAEVVAAGAEAISTFCTNLHAAHRAEPWERQHGVPVFDTVTTVLWDMLNMTGVDTRRLTGWGRLLLEEA</sequence>
<dbReference type="AlphaFoldDB" id="A0A7X1KT47"/>
<dbReference type="EMBL" id="JACMYH010000001">
    <property type="protein sequence ID" value="MBC2678045.1"/>
    <property type="molecule type" value="Genomic_DNA"/>
</dbReference>
<dbReference type="Pfam" id="PF17645">
    <property type="entry name" value="Amdase"/>
    <property type="match status" value="1"/>
</dbReference>
<evidence type="ECO:0000313" key="1">
    <source>
        <dbReference type="EMBL" id="MBC2678045.1"/>
    </source>
</evidence>
<dbReference type="InterPro" id="IPR026286">
    <property type="entry name" value="MaiA/AMDase"/>
</dbReference>
<gene>
    <name evidence="1" type="ORF">H7993_06525</name>
</gene>
<name>A0A7X1KT47_9PSED</name>
<dbReference type="Gene3D" id="3.40.50.12500">
    <property type="match status" value="1"/>
</dbReference>
<organism evidence="1 2">
    <name type="scientific">Pseudomonas baltica</name>
    <dbReference type="NCBI Taxonomy" id="2762576"/>
    <lineage>
        <taxon>Bacteria</taxon>
        <taxon>Pseudomonadati</taxon>
        <taxon>Pseudomonadota</taxon>
        <taxon>Gammaproteobacteria</taxon>
        <taxon>Pseudomonadales</taxon>
        <taxon>Pseudomonadaceae</taxon>
        <taxon>Pseudomonas</taxon>
    </lineage>
</organism>
<comment type="caution">
    <text evidence="1">The sequence shown here is derived from an EMBL/GenBank/DDBJ whole genome shotgun (WGS) entry which is preliminary data.</text>
</comment>
<proteinExistence type="predicted"/>
<dbReference type="PANTHER" id="PTHR40267:SF1">
    <property type="entry name" value="BLR3294 PROTEIN"/>
    <property type="match status" value="1"/>
</dbReference>
<dbReference type="RefSeq" id="WP_185793839.1">
    <property type="nucleotide sequence ID" value="NZ_JACMYH010000001.1"/>
</dbReference>
<dbReference type="PANTHER" id="PTHR40267">
    <property type="entry name" value="BLR3294 PROTEIN"/>
    <property type="match status" value="1"/>
</dbReference>
<keyword evidence="2" id="KW-1185">Reference proteome</keyword>
<protein>
    <submittedName>
        <fullName evidence="1">Aspartate/glutamate racemase family protein</fullName>
    </submittedName>
</protein>
<dbReference type="InterPro" id="IPR053714">
    <property type="entry name" value="Iso_Racemase_Enz_sf"/>
</dbReference>
<evidence type="ECO:0000313" key="2">
    <source>
        <dbReference type="Proteomes" id="UP000546173"/>
    </source>
</evidence>
<accession>A0A7X1KT47</accession>
<dbReference type="PIRSF" id="PIRSF015736">
    <property type="entry name" value="MI"/>
    <property type="match status" value="1"/>
</dbReference>
<reference evidence="1 2" key="1">
    <citation type="submission" date="2020-08" db="EMBL/GenBank/DDBJ databases">
        <title>Pseudomonas sp. nov.</title>
        <authorList>
            <person name="Gieschler S."/>
            <person name="Fiedler G."/>
            <person name="Brinks E."/>
            <person name="Boehnlein C."/>
            <person name="Franz C.M.A.P."/>
            <person name="Kabisch J."/>
        </authorList>
    </citation>
    <scope>NUCLEOTIDE SEQUENCE [LARGE SCALE GENOMIC DNA]</scope>
    <source>
        <strain evidence="1 2">MBT-2</strain>
    </source>
</reference>